<dbReference type="AlphaFoldDB" id="A0A9W6U1L9"/>
<gene>
    <name evidence="2" type="ORF">Pfra01_000399500</name>
</gene>
<evidence type="ECO:0000256" key="1">
    <source>
        <dbReference type="SAM" id="MobiDB-lite"/>
    </source>
</evidence>
<sequence length="109" mass="12024">MFFESKRCQADGKYVFISTQGITSSINRFQSSQSIQSMMIGENRDYARHPVSITQECPAHYEHSSVGNTELSLTGTEFDAADDVGWESNEVPTLNGGMSSNWFDDISGG</sequence>
<evidence type="ECO:0000313" key="3">
    <source>
        <dbReference type="Proteomes" id="UP001165121"/>
    </source>
</evidence>
<feature type="region of interest" description="Disordered" evidence="1">
    <location>
        <begin position="89"/>
        <end position="109"/>
    </location>
</feature>
<protein>
    <submittedName>
        <fullName evidence="2">Unnamed protein product</fullName>
    </submittedName>
</protein>
<dbReference type="Proteomes" id="UP001165121">
    <property type="component" value="Unassembled WGS sequence"/>
</dbReference>
<evidence type="ECO:0000313" key="2">
    <source>
        <dbReference type="EMBL" id="GMF24160.1"/>
    </source>
</evidence>
<keyword evidence="3" id="KW-1185">Reference proteome</keyword>
<reference evidence="2" key="1">
    <citation type="submission" date="2023-04" db="EMBL/GenBank/DDBJ databases">
        <title>Phytophthora fragariaefolia NBRC 109709.</title>
        <authorList>
            <person name="Ichikawa N."/>
            <person name="Sato H."/>
            <person name="Tonouchi N."/>
        </authorList>
    </citation>
    <scope>NUCLEOTIDE SEQUENCE</scope>
    <source>
        <strain evidence="2">NBRC 109709</strain>
    </source>
</reference>
<dbReference type="EMBL" id="BSXT01000313">
    <property type="protein sequence ID" value="GMF24160.1"/>
    <property type="molecule type" value="Genomic_DNA"/>
</dbReference>
<comment type="caution">
    <text evidence="2">The sequence shown here is derived from an EMBL/GenBank/DDBJ whole genome shotgun (WGS) entry which is preliminary data.</text>
</comment>
<dbReference type="OrthoDB" id="88596at2759"/>
<organism evidence="2 3">
    <name type="scientific">Phytophthora fragariaefolia</name>
    <dbReference type="NCBI Taxonomy" id="1490495"/>
    <lineage>
        <taxon>Eukaryota</taxon>
        <taxon>Sar</taxon>
        <taxon>Stramenopiles</taxon>
        <taxon>Oomycota</taxon>
        <taxon>Peronosporomycetes</taxon>
        <taxon>Peronosporales</taxon>
        <taxon>Peronosporaceae</taxon>
        <taxon>Phytophthora</taxon>
    </lineage>
</organism>
<name>A0A9W6U1L9_9STRA</name>
<proteinExistence type="predicted"/>
<accession>A0A9W6U1L9</accession>
<feature type="compositionally biased region" description="Polar residues" evidence="1">
    <location>
        <begin position="90"/>
        <end position="102"/>
    </location>
</feature>